<evidence type="ECO:0000313" key="2">
    <source>
        <dbReference type="Proteomes" id="UP000245489"/>
    </source>
</evidence>
<evidence type="ECO:0000313" key="1">
    <source>
        <dbReference type="EMBL" id="PWK27296.1"/>
    </source>
</evidence>
<organism evidence="1 2">
    <name type="scientific">Arcicella aurantiaca</name>
    <dbReference type="NCBI Taxonomy" id="591202"/>
    <lineage>
        <taxon>Bacteria</taxon>
        <taxon>Pseudomonadati</taxon>
        <taxon>Bacteroidota</taxon>
        <taxon>Cytophagia</taxon>
        <taxon>Cytophagales</taxon>
        <taxon>Flectobacillaceae</taxon>
        <taxon>Arcicella</taxon>
    </lineage>
</organism>
<gene>
    <name evidence="1" type="ORF">LV89_01609</name>
</gene>
<proteinExistence type="predicted"/>
<accession>A0A316EBG2</accession>
<reference evidence="1 2" key="1">
    <citation type="submission" date="2018-05" db="EMBL/GenBank/DDBJ databases">
        <title>Genomic Encyclopedia of Archaeal and Bacterial Type Strains, Phase II (KMG-II): from individual species to whole genera.</title>
        <authorList>
            <person name="Goeker M."/>
        </authorList>
    </citation>
    <scope>NUCLEOTIDE SEQUENCE [LARGE SCALE GENOMIC DNA]</scope>
    <source>
        <strain evidence="1 2">DSM 22214</strain>
    </source>
</reference>
<dbReference type="PANTHER" id="PTHR34849:SF3">
    <property type="entry name" value="SSR2962 PROTEIN"/>
    <property type="match status" value="1"/>
</dbReference>
<name>A0A316EBG2_9BACT</name>
<dbReference type="PANTHER" id="PTHR34849">
    <property type="entry name" value="SSL5025 PROTEIN"/>
    <property type="match status" value="1"/>
</dbReference>
<keyword evidence="2" id="KW-1185">Reference proteome</keyword>
<dbReference type="InterPro" id="IPR036388">
    <property type="entry name" value="WH-like_DNA-bd_sf"/>
</dbReference>
<sequence length="79" mass="9034">METSSLLDRITINPLVCHGKPTIRNKRYMVESMLEYLSAGDSIEELLIEFPDLEREDFLACIQFATKALKTKTYHLAVA</sequence>
<dbReference type="RefSeq" id="WP_109742373.1">
    <property type="nucleotide sequence ID" value="NZ_QGGO01000007.1"/>
</dbReference>
<dbReference type="Proteomes" id="UP000245489">
    <property type="component" value="Unassembled WGS sequence"/>
</dbReference>
<dbReference type="EMBL" id="QGGO01000007">
    <property type="protein sequence ID" value="PWK27296.1"/>
    <property type="molecule type" value="Genomic_DNA"/>
</dbReference>
<dbReference type="Pfam" id="PF04255">
    <property type="entry name" value="DUF433"/>
    <property type="match status" value="1"/>
</dbReference>
<comment type="caution">
    <text evidence="1">The sequence shown here is derived from an EMBL/GenBank/DDBJ whole genome shotgun (WGS) entry which is preliminary data.</text>
</comment>
<dbReference type="SUPFAM" id="SSF46689">
    <property type="entry name" value="Homeodomain-like"/>
    <property type="match status" value="1"/>
</dbReference>
<dbReference type="AlphaFoldDB" id="A0A316EBG2"/>
<protein>
    <submittedName>
        <fullName evidence="1">Uncharacterized protein (DUF433 family)</fullName>
    </submittedName>
</protein>
<dbReference type="OrthoDB" id="1494556at2"/>
<dbReference type="InterPro" id="IPR009057">
    <property type="entry name" value="Homeodomain-like_sf"/>
</dbReference>
<dbReference type="Gene3D" id="1.10.10.10">
    <property type="entry name" value="Winged helix-like DNA-binding domain superfamily/Winged helix DNA-binding domain"/>
    <property type="match status" value="1"/>
</dbReference>
<dbReference type="InterPro" id="IPR007367">
    <property type="entry name" value="DUF433"/>
</dbReference>